<accession>A0A542EF62</accession>
<dbReference type="AlphaFoldDB" id="A0A542EF62"/>
<comment type="caution">
    <text evidence="1">The sequence shown here is derived from an EMBL/GenBank/DDBJ whole genome shotgun (WGS) entry which is preliminary data.</text>
</comment>
<proteinExistence type="predicted"/>
<dbReference type="InterPro" id="IPR007061">
    <property type="entry name" value="MST-like"/>
</dbReference>
<dbReference type="Gene3D" id="1.20.120.450">
    <property type="entry name" value="dinb family like domain"/>
    <property type="match status" value="1"/>
</dbReference>
<dbReference type="Proteomes" id="UP000320806">
    <property type="component" value="Unassembled WGS sequence"/>
</dbReference>
<reference evidence="1 2" key="1">
    <citation type="submission" date="2019-06" db="EMBL/GenBank/DDBJ databases">
        <title>Sequencing the genomes of 1000 actinobacteria strains.</title>
        <authorList>
            <person name="Klenk H.-P."/>
        </authorList>
    </citation>
    <scope>NUCLEOTIDE SEQUENCE [LARGE SCALE GENOMIC DNA]</scope>
    <source>
        <strain evidence="1 2">DSM 19828</strain>
    </source>
</reference>
<organism evidence="1 2">
    <name type="scientific">Yimella lutea</name>
    <dbReference type="NCBI Taxonomy" id="587872"/>
    <lineage>
        <taxon>Bacteria</taxon>
        <taxon>Bacillati</taxon>
        <taxon>Actinomycetota</taxon>
        <taxon>Actinomycetes</taxon>
        <taxon>Micrococcales</taxon>
        <taxon>Dermacoccaceae</taxon>
        <taxon>Yimella</taxon>
    </lineage>
</organism>
<name>A0A542EF62_9MICO</name>
<sequence length="168" mass="17952">MTDNAIGLQDVLCHIDLALDGMCATLEGLGDDLVNVRPDLPGANSPYVLVRHCCGVMEHWGATELAGRTTGRDRDAEFTSSGTVADLVTLVRSQRAQLHSDLAAFDGEASALRAGERDGYTAPERAAVATKGGVLMHIYEELAQHRGHLDITADLLRRMPATDSPTSL</sequence>
<dbReference type="RefSeq" id="WP_141927924.1">
    <property type="nucleotide sequence ID" value="NZ_BAABCI010000002.1"/>
</dbReference>
<evidence type="ECO:0000313" key="1">
    <source>
        <dbReference type="EMBL" id="TQJ13974.1"/>
    </source>
</evidence>
<dbReference type="SUPFAM" id="SSF109854">
    <property type="entry name" value="DinB/YfiT-like putative metalloenzymes"/>
    <property type="match status" value="1"/>
</dbReference>
<dbReference type="InterPro" id="IPR034660">
    <property type="entry name" value="DinB/YfiT-like"/>
</dbReference>
<gene>
    <name evidence="1" type="ORF">FB459_1412</name>
</gene>
<dbReference type="Pfam" id="PF04978">
    <property type="entry name" value="MST"/>
    <property type="match status" value="1"/>
</dbReference>
<protein>
    <submittedName>
        <fullName evidence="1">Uncharacterized protein DUF664</fullName>
    </submittedName>
</protein>
<dbReference type="OrthoDB" id="4807647at2"/>
<dbReference type="EMBL" id="VFMO01000001">
    <property type="protein sequence ID" value="TQJ13974.1"/>
    <property type="molecule type" value="Genomic_DNA"/>
</dbReference>
<evidence type="ECO:0000313" key="2">
    <source>
        <dbReference type="Proteomes" id="UP000320806"/>
    </source>
</evidence>
<keyword evidence="2" id="KW-1185">Reference proteome</keyword>